<dbReference type="PROSITE" id="PS51462">
    <property type="entry name" value="NUDIX"/>
    <property type="match status" value="1"/>
</dbReference>
<organism evidence="8 9">
    <name type="scientific">Helicostylum pulchrum</name>
    <dbReference type="NCBI Taxonomy" id="562976"/>
    <lineage>
        <taxon>Eukaryota</taxon>
        <taxon>Fungi</taxon>
        <taxon>Fungi incertae sedis</taxon>
        <taxon>Mucoromycota</taxon>
        <taxon>Mucoromycotina</taxon>
        <taxon>Mucoromycetes</taxon>
        <taxon>Mucorales</taxon>
        <taxon>Mucorineae</taxon>
        <taxon>Mucoraceae</taxon>
        <taxon>Helicostylum</taxon>
    </lineage>
</organism>
<evidence type="ECO:0000256" key="4">
    <source>
        <dbReference type="ARBA" id="ARBA00022801"/>
    </source>
</evidence>
<keyword evidence="6" id="KW-0464">Manganese</keyword>
<evidence type="ECO:0000313" key="9">
    <source>
        <dbReference type="Proteomes" id="UP001476247"/>
    </source>
</evidence>
<keyword evidence="4" id="KW-0378">Hydrolase</keyword>
<feature type="domain" description="Nudix hydrolase" evidence="7">
    <location>
        <begin position="36"/>
        <end position="179"/>
    </location>
</feature>
<evidence type="ECO:0000313" key="8">
    <source>
        <dbReference type="EMBL" id="GAA5796861.1"/>
    </source>
</evidence>
<evidence type="ECO:0000256" key="3">
    <source>
        <dbReference type="ARBA" id="ARBA00022723"/>
    </source>
</evidence>
<protein>
    <recommendedName>
        <fullName evidence="7">Nudix hydrolase domain-containing protein</fullName>
    </recommendedName>
</protein>
<reference evidence="8 9" key="1">
    <citation type="submission" date="2024-04" db="EMBL/GenBank/DDBJ databases">
        <title>genome sequences of Mucor flavus KT1a and Helicostylum pulchrum KT1b strains isolation_sourced from the surface of a dry-aged beef.</title>
        <authorList>
            <person name="Toyotome T."/>
            <person name="Hosono M."/>
            <person name="Torimaru M."/>
            <person name="Fukuda K."/>
            <person name="Mikami N."/>
        </authorList>
    </citation>
    <scope>NUCLEOTIDE SEQUENCE [LARGE SCALE GENOMIC DNA]</scope>
    <source>
        <strain evidence="8 9">KT1b</strain>
    </source>
</reference>
<keyword evidence="9" id="KW-1185">Reference proteome</keyword>
<evidence type="ECO:0000259" key="7">
    <source>
        <dbReference type="PROSITE" id="PS51462"/>
    </source>
</evidence>
<comment type="cofactor">
    <cofactor evidence="2">
        <name>Mg(2+)</name>
        <dbReference type="ChEBI" id="CHEBI:18420"/>
    </cofactor>
</comment>
<dbReference type="EMBL" id="BAABUJ010000007">
    <property type="protein sequence ID" value="GAA5796861.1"/>
    <property type="molecule type" value="Genomic_DNA"/>
</dbReference>
<evidence type="ECO:0000256" key="2">
    <source>
        <dbReference type="ARBA" id="ARBA00001946"/>
    </source>
</evidence>
<keyword evidence="3" id="KW-0479">Metal-binding</keyword>
<sequence length="233" mass="26387">MLSRTAPIVFDTATLSLFSKRLLNCPKFKLKFKPDFKEAAVLVPLCVVDGKPSVLFTVRNMTMRTHRGEISFPGGKEEPEDPTLQHTALRETQEEIGLSPSMVDVLGCYSALPNKTGSLRVHPYVGFIRAEQEDLLSKFNPDEVSSVFTLPIEYLIDPKVRMIKQFRDSKQKYTVYKLPDNIHGDKELWGLTSFILDGKQKKNGLVNFVCIDCAPLPFFLLGVLRKIVPEHYP</sequence>
<comment type="caution">
    <text evidence="8">The sequence shown here is derived from an EMBL/GenBank/DDBJ whole genome shotgun (WGS) entry which is preliminary data.</text>
</comment>
<evidence type="ECO:0000256" key="1">
    <source>
        <dbReference type="ARBA" id="ARBA00001936"/>
    </source>
</evidence>
<dbReference type="InterPro" id="IPR000086">
    <property type="entry name" value="NUDIX_hydrolase_dom"/>
</dbReference>
<dbReference type="Gene3D" id="3.90.79.10">
    <property type="entry name" value="Nucleoside Triphosphate Pyrophosphohydrolase"/>
    <property type="match status" value="1"/>
</dbReference>
<dbReference type="CDD" id="cd03426">
    <property type="entry name" value="NUDIX_CoAse_Nudt7"/>
    <property type="match status" value="1"/>
</dbReference>
<dbReference type="PANTHER" id="PTHR12992:SF11">
    <property type="entry name" value="MITOCHONDRIAL COENZYME A DIPHOSPHATASE NUDT8"/>
    <property type="match status" value="1"/>
</dbReference>
<name>A0ABP9XQ07_9FUNG</name>
<dbReference type="InterPro" id="IPR015797">
    <property type="entry name" value="NUDIX_hydrolase-like_dom_sf"/>
</dbReference>
<dbReference type="Pfam" id="PF00293">
    <property type="entry name" value="NUDIX"/>
    <property type="match status" value="1"/>
</dbReference>
<accession>A0ABP9XQ07</accession>
<evidence type="ECO:0000256" key="6">
    <source>
        <dbReference type="ARBA" id="ARBA00023211"/>
    </source>
</evidence>
<gene>
    <name evidence="8" type="ORF">HPULCUR_002239</name>
</gene>
<dbReference type="InterPro" id="IPR045121">
    <property type="entry name" value="CoAse"/>
</dbReference>
<proteinExistence type="predicted"/>
<comment type="cofactor">
    <cofactor evidence="1">
        <name>Mn(2+)</name>
        <dbReference type="ChEBI" id="CHEBI:29035"/>
    </cofactor>
</comment>
<evidence type="ECO:0000256" key="5">
    <source>
        <dbReference type="ARBA" id="ARBA00022842"/>
    </source>
</evidence>
<keyword evidence="5" id="KW-0460">Magnesium</keyword>
<dbReference type="SUPFAM" id="SSF55811">
    <property type="entry name" value="Nudix"/>
    <property type="match status" value="1"/>
</dbReference>
<dbReference type="PANTHER" id="PTHR12992">
    <property type="entry name" value="NUDIX HYDROLASE"/>
    <property type="match status" value="1"/>
</dbReference>
<dbReference type="Proteomes" id="UP001476247">
    <property type="component" value="Unassembled WGS sequence"/>
</dbReference>